<reference evidence="1" key="1">
    <citation type="submission" date="2021-06" db="EMBL/GenBank/DDBJ databases">
        <authorList>
            <person name="Kallberg Y."/>
            <person name="Tangrot J."/>
            <person name="Rosling A."/>
        </authorList>
    </citation>
    <scope>NUCLEOTIDE SEQUENCE</scope>
    <source>
        <strain evidence="1">MT106</strain>
    </source>
</reference>
<gene>
    <name evidence="1" type="ORF">AGERDE_LOCUS12530</name>
</gene>
<feature type="non-terminal residue" evidence="1">
    <location>
        <position position="1"/>
    </location>
</feature>
<keyword evidence="2" id="KW-1185">Reference proteome</keyword>
<sequence>QLQVDIPKLACDLETREESSRSESCDLDIEELVKFDQYDDQVR</sequence>
<evidence type="ECO:0000313" key="1">
    <source>
        <dbReference type="EMBL" id="CAG8677641.1"/>
    </source>
</evidence>
<organism evidence="1 2">
    <name type="scientific">Ambispora gerdemannii</name>
    <dbReference type="NCBI Taxonomy" id="144530"/>
    <lineage>
        <taxon>Eukaryota</taxon>
        <taxon>Fungi</taxon>
        <taxon>Fungi incertae sedis</taxon>
        <taxon>Mucoromycota</taxon>
        <taxon>Glomeromycotina</taxon>
        <taxon>Glomeromycetes</taxon>
        <taxon>Archaeosporales</taxon>
        <taxon>Ambisporaceae</taxon>
        <taxon>Ambispora</taxon>
    </lineage>
</organism>
<comment type="caution">
    <text evidence="1">The sequence shown here is derived from an EMBL/GenBank/DDBJ whole genome shotgun (WGS) entry which is preliminary data.</text>
</comment>
<proteinExistence type="predicted"/>
<protein>
    <submittedName>
        <fullName evidence="1">3354_t:CDS:1</fullName>
    </submittedName>
</protein>
<dbReference type="Proteomes" id="UP000789831">
    <property type="component" value="Unassembled WGS sequence"/>
</dbReference>
<name>A0A9N9EFH5_9GLOM</name>
<dbReference type="AlphaFoldDB" id="A0A9N9EFH5"/>
<evidence type="ECO:0000313" key="2">
    <source>
        <dbReference type="Proteomes" id="UP000789831"/>
    </source>
</evidence>
<dbReference type="EMBL" id="CAJVPL010009297">
    <property type="protein sequence ID" value="CAG8677641.1"/>
    <property type="molecule type" value="Genomic_DNA"/>
</dbReference>
<accession>A0A9N9EFH5</accession>